<gene>
    <name evidence="5" type="primary">kdgK</name>
    <name evidence="5" type="ORF">GCM10017161_14100</name>
</gene>
<keyword evidence="6" id="KW-1185">Reference proteome</keyword>
<evidence type="ECO:0000256" key="3">
    <source>
        <dbReference type="ARBA" id="ARBA00022777"/>
    </source>
</evidence>
<keyword evidence="3" id="KW-0418">Kinase</keyword>
<dbReference type="Pfam" id="PF00294">
    <property type="entry name" value="PfkB"/>
    <property type="match status" value="1"/>
</dbReference>
<comment type="caution">
    <text evidence="5">The sequence shown here is derived from an EMBL/GenBank/DDBJ whole genome shotgun (WGS) entry which is preliminary data.</text>
</comment>
<dbReference type="GO" id="GO:0005829">
    <property type="term" value="C:cytosol"/>
    <property type="evidence" value="ECO:0007669"/>
    <property type="project" value="TreeGrafter"/>
</dbReference>
<protein>
    <submittedName>
        <fullName evidence="5">2-dehydro-3-deoxygluconokinase</fullName>
    </submittedName>
</protein>
<dbReference type="PROSITE" id="PS00584">
    <property type="entry name" value="PFKB_KINASES_2"/>
    <property type="match status" value="1"/>
</dbReference>
<dbReference type="EMBL" id="BNCK01000003">
    <property type="protein sequence ID" value="GHF87640.1"/>
    <property type="molecule type" value="Genomic_DNA"/>
</dbReference>
<dbReference type="GO" id="GO:0019698">
    <property type="term" value="P:D-galacturonate catabolic process"/>
    <property type="evidence" value="ECO:0007669"/>
    <property type="project" value="TreeGrafter"/>
</dbReference>
<dbReference type="InterPro" id="IPR029056">
    <property type="entry name" value="Ribokinase-like"/>
</dbReference>
<dbReference type="PANTHER" id="PTHR43085:SF15">
    <property type="entry name" value="2-DEHYDRO-3-DEOXYGLUCONOKINASE"/>
    <property type="match status" value="1"/>
</dbReference>
<dbReference type="GO" id="GO:0006974">
    <property type="term" value="P:DNA damage response"/>
    <property type="evidence" value="ECO:0007669"/>
    <property type="project" value="TreeGrafter"/>
</dbReference>
<organism evidence="5 6">
    <name type="scientific">Thalassotalea marina</name>
    <dbReference type="NCBI Taxonomy" id="1673741"/>
    <lineage>
        <taxon>Bacteria</taxon>
        <taxon>Pseudomonadati</taxon>
        <taxon>Pseudomonadota</taxon>
        <taxon>Gammaproteobacteria</taxon>
        <taxon>Alteromonadales</taxon>
        <taxon>Colwelliaceae</taxon>
        <taxon>Thalassotalea</taxon>
    </lineage>
</organism>
<reference evidence="5" key="1">
    <citation type="journal article" date="2014" name="Int. J. Syst. Evol. Microbiol.">
        <title>Complete genome sequence of Corynebacterium casei LMG S-19264T (=DSM 44701T), isolated from a smear-ripened cheese.</title>
        <authorList>
            <consortium name="US DOE Joint Genome Institute (JGI-PGF)"/>
            <person name="Walter F."/>
            <person name="Albersmeier A."/>
            <person name="Kalinowski J."/>
            <person name="Ruckert C."/>
        </authorList>
    </citation>
    <scope>NUCLEOTIDE SEQUENCE</scope>
    <source>
        <strain evidence="5">KCTC 42731</strain>
    </source>
</reference>
<evidence type="ECO:0000313" key="6">
    <source>
        <dbReference type="Proteomes" id="UP000623842"/>
    </source>
</evidence>
<dbReference type="GO" id="GO:0008673">
    <property type="term" value="F:2-dehydro-3-deoxygluconokinase activity"/>
    <property type="evidence" value="ECO:0007669"/>
    <property type="project" value="TreeGrafter"/>
</dbReference>
<reference evidence="5" key="2">
    <citation type="submission" date="2020-09" db="EMBL/GenBank/DDBJ databases">
        <authorList>
            <person name="Sun Q."/>
            <person name="Kim S."/>
        </authorList>
    </citation>
    <scope>NUCLEOTIDE SEQUENCE</scope>
    <source>
        <strain evidence="5">KCTC 42731</strain>
    </source>
</reference>
<evidence type="ECO:0000259" key="4">
    <source>
        <dbReference type="Pfam" id="PF00294"/>
    </source>
</evidence>
<dbReference type="AlphaFoldDB" id="A0A919EJQ8"/>
<dbReference type="GO" id="GO:0042840">
    <property type="term" value="P:D-glucuronate catabolic process"/>
    <property type="evidence" value="ECO:0007669"/>
    <property type="project" value="TreeGrafter"/>
</dbReference>
<accession>A0A919EJQ8</accession>
<name>A0A919EJQ8_9GAMM</name>
<dbReference type="SUPFAM" id="SSF53613">
    <property type="entry name" value="Ribokinase-like"/>
    <property type="match status" value="1"/>
</dbReference>
<feature type="domain" description="Carbohydrate kinase PfkB" evidence="4">
    <location>
        <begin position="19"/>
        <end position="298"/>
    </location>
</feature>
<dbReference type="Proteomes" id="UP000623842">
    <property type="component" value="Unassembled WGS sequence"/>
</dbReference>
<dbReference type="PANTHER" id="PTHR43085">
    <property type="entry name" value="HEXOKINASE FAMILY MEMBER"/>
    <property type="match status" value="1"/>
</dbReference>
<comment type="similarity">
    <text evidence="1">Belongs to the carbohydrate kinase PfkB family.</text>
</comment>
<proteinExistence type="inferred from homology"/>
<sequence>MKTLVCFGECMMEDHADGLFRFGGDTLNTALYLTRLTMSNQLAVGYATALGSDHDSSLLIAQWKKEGIDTRYVTQIVDRMPGRYRIKTDRFGERSFVYQRDDSAARYYLGAYPGAFEQFLKYPVDSYFYFSGISLAITNEQDRASLFSALEQFKSHGGKVIFDNNFRPLLWKGKDYLTAYKQAMSLADIAFLTDEDEFSIYNDSSFQGIIERALQYGTRETIIKQGAQACVVFDGDNCFEVPTVLLKAEQIVDTCAAGDAFAAGYLSKRLFGESIEVSAQQGHQLAARVIQFPGAIIDRQSMSDLMPNFN</sequence>
<dbReference type="CDD" id="cd01166">
    <property type="entry name" value="KdgK"/>
    <property type="match status" value="1"/>
</dbReference>
<dbReference type="RefSeq" id="WP_189768662.1">
    <property type="nucleotide sequence ID" value="NZ_BNCK01000003.1"/>
</dbReference>
<dbReference type="InterPro" id="IPR002173">
    <property type="entry name" value="Carboh/pur_kinase_PfkB_CS"/>
</dbReference>
<dbReference type="InterPro" id="IPR050306">
    <property type="entry name" value="PfkB_Carbo_kinase"/>
</dbReference>
<dbReference type="Gene3D" id="3.40.1190.20">
    <property type="match status" value="1"/>
</dbReference>
<evidence type="ECO:0000313" key="5">
    <source>
        <dbReference type="EMBL" id="GHF87640.1"/>
    </source>
</evidence>
<dbReference type="InterPro" id="IPR011611">
    <property type="entry name" value="PfkB_dom"/>
</dbReference>
<evidence type="ECO:0000256" key="1">
    <source>
        <dbReference type="ARBA" id="ARBA00010688"/>
    </source>
</evidence>
<keyword evidence="2" id="KW-0808">Transferase</keyword>
<evidence type="ECO:0000256" key="2">
    <source>
        <dbReference type="ARBA" id="ARBA00022679"/>
    </source>
</evidence>